<keyword evidence="1" id="KW-0433">Leucine-rich repeat</keyword>
<dbReference type="Proteomes" id="UP000030762">
    <property type="component" value="Unassembled WGS sequence"/>
</dbReference>
<keyword evidence="4" id="KW-1185">Reference proteome</keyword>
<proteinExistence type="predicted"/>
<dbReference type="AlphaFoldDB" id="T0S0B4"/>
<reference evidence="3 4" key="1">
    <citation type="submission" date="2012-04" db="EMBL/GenBank/DDBJ databases">
        <title>The Genome Sequence of Saprolegnia declina VS20.</title>
        <authorList>
            <consortium name="The Broad Institute Genome Sequencing Platform"/>
            <person name="Russ C."/>
            <person name="Nusbaum C."/>
            <person name="Tyler B."/>
            <person name="van West P."/>
            <person name="Dieguez-Uribeondo J."/>
            <person name="de Bruijn I."/>
            <person name="Tripathy S."/>
            <person name="Jiang R."/>
            <person name="Young S.K."/>
            <person name="Zeng Q."/>
            <person name="Gargeya S."/>
            <person name="Fitzgerald M."/>
            <person name="Haas B."/>
            <person name="Abouelleil A."/>
            <person name="Alvarado L."/>
            <person name="Arachchi H.M."/>
            <person name="Berlin A."/>
            <person name="Chapman S.B."/>
            <person name="Goldberg J."/>
            <person name="Griggs A."/>
            <person name="Gujja S."/>
            <person name="Hansen M."/>
            <person name="Howarth C."/>
            <person name="Imamovic A."/>
            <person name="Larimer J."/>
            <person name="McCowen C."/>
            <person name="Montmayeur A."/>
            <person name="Murphy C."/>
            <person name="Neiman D."/>
            <person name="Pearson M."/>
            <person name="Priest M."/>
            <person name="Roberts A."/>
            <person name="Saif S."/>
            <person name="Shea T."/>
            <person name="Sisk P."/>
            <person name="Sykes S."/>
            <person name="Wortman J."/>
            <person name="Nusbaum C."/>
            <person name="Birren B."/>
        </authorList>
    </citation>
    <scope>NUCLEOTIDE SEQUENCE [LARGE SCALE GENOMIC DNA]</scope>
    <source>
        <strain evidence="3 4">VS20</strain>
    </source>
</reference>
<evidence type="ECO:0000313" key="4">
    <source>
        <dbReference type="Proteomes" id="UP000030762"/>
    </source>
</evidence>
<organism evidence="3 4">
    <name type="scientific">Saprolegnia diclina (strain VS20)</name>
    <dbReference type="NCBI Taxonomy" id="1156394"/>
    <lineage>
        <taxon>Eukaryota</taxon>
        <taxon>Sar</taxon>
        <taxon>Stramenopiles</taxon>
        <taxon>Oomycota</taxon>
        <taxon>Saprolegniomycetes</taxon>
        <taxon>Saprolegniales</taxon>
        <taxon>Saprolegniaceae</taxon>
        <taxon>Saprolegnia</taxon>
    </lineage>
</organism>
<dbReference type="RefSeq" id="XP_008607950.1">
    <property type="nucleotide sequence ID" value="XM_008609728.1"/>
</dbReference>
<dbReference type="SUPFAM" id="SSF52075">
    <property type="entry name" value="Outer arm dynein light chain 1"/>
    <property type="match status" value="1"/>
</dbReference>
<protein>
    <submittedName>
        <fullName evidence="3">Uncharacterized protein</fullName>
    </submittedName>
</protein>
<dbReference type="VEuPathDB" id="FungiDB:SDRG_04072"/>
<evidence type="ECO:0000313" key="3">
    <source>
        <dbReference type="EMBL" id="EQC38358.1"/>
    </source>
</evidence>
<dbReference type="InterPro" id="IPR001611">
    <property type="entry name" value="Leu-rich_rpt"/>
</dbReference>
<evidence type="ECO:0000256" key="1">
    <source>
        <dbReference type="ARBA" id="ARBA00022614"/>
    </source>
</evidence>
<dbReference type="EMBL" id="JH767141">
    <property type="protein sequence ID" value="EQC38358.1"/>
    <property type="molecule type" value="Genomic_DNA"/>
</dbReference>
<dbReference type="InterPro" id="IPR025875">
    <property type="entry name" value="Leu-rich_rpt_4"/>
</dbReference>
<dbReference type="InParanoid" id="T0S0B4"/>
<evidence type="ECO:0000256" key="2">
    <source>
        <dbReference type="ARBA" id="ARBA00022737"/>
    </source>
</evidence>
<keyword evidence="2" id="KW-0677">Repeat</keyword>
<sequence>MTHISIIGNKNALYTSGVVWPPNLRSLSITGANLRSVPDISGLTSLATLNLDSNNIETLQDLDLRMTTGVSFLFNPITKVYNVSLGNNIQEVSVATT</sequence>
<dbReference type="GeneID" id="19944799"/>
<dbReference type="Pfam" id="PF12799">
    <property type="entry name" value="LRR_4"/>
    <property type="match status" value="1"/>
</dbReference>
<accession>T0S0B4</accession>
<dbReference type="Gene3D" id="3.80.10.10">
    <property type="entry name" value="Ribonuclease Inhibitor"/>
    <property type="match status" value="1"/>
</dbReference>
<dbReference type="InterPro" id="IPR032675">
    <property type="entry name" value="LRR_dom_sf"/>
</dbReference>
<dbReference type="PROSITE" id="PS51450">
    <property type="entry name" value="LRR"/>
    <property type="match status" value="1"/>
</dbReference>
<dbReference type="OrthoDB" id="676979at2759"/>
<name>T0S0B4_SAPDV</name>
<gene>
    <name evidence="3" type="ORF">SDRG_04072</name>
</gene>